<reference evidence="3" key="1">
    <citation type="journal article" date="2014" name="Front. Microbiol.">
        <title>High frequency of phylogenetically diverse reductive dehalogenase-homologous genes in deep subseafloor sedimentary metagenomes.</title>
        <authorList>
            <person name="Kawai M."/>
            <person name="Futagami T."/>
            <person name="Toyoda A."/>
            <person name="Takaki Y."/>
            <person name="Nishi S."/>
            <person name="Hori S."/>
            <person name="Arai W."/>
            <person name="Tsubouchi T."/>
            <person name="Morono Y."/>
            <person name="Uchiyama I."/>
            <person name="Ito T."/>
            <person name="Fujiyama A."/>
            <person name="Inagaki F."/>
            <person name="Takami H."/>
        </authorList>
    </citation>
    <scope>NUCLEOTIDE SEQUENCE</scope>
    <source>
        <strain evidence="3">Expedition CK06-06</strain>
    </source>
</reference>
<protein>
    <recommendedName>
        <fullName evidence="2">NADP-dependent oxidoreductase domain-containing protein</fullName>
    </recommendedName>
</protein>
<accession>X0VRB7</accession>
<organism evidence="3">
    <name type="scientific">marine sediment metagenome</name>
    <dbReference type="NCBI Taxonomy" id="412755"/>
    <lineage>
        <taxon>unclassified sequences</taxon>
        <taxon>metagenomes</taxon>
        <taxon>ecological metagenomes</taxon>
    </lineage>
</organism>
<gene>
    <name evidence="3" type="ORF">S01H1_41996</name>
</gene>
<dbReference type="EMBL" id="BARS01026658">
    <property type="protein sequence ID" value="GAG03096.1"/>
    <property type="molecule type" value="Genomic_DNA"/>
</dbReference>
<proteinExistence type="predicted"/>
<keyword evidence="1" id="KW-0560">Oxidoreductase</keyword>
<dbReference type="AlphaFoldDB" id="X0VRB7"/>
<dbReference type="InterPro" id="IPR036812">
    <property type="entry name" value="NAD(P)_OxRdtase_dom_sf"/>
</dbReference>
<evidence type="ECO:0000259" key="2">
    <source>
        <dbReference type="Pfam" id="PF00248"/>
    </source>
</evidence>
<name>X0VRB7_9ZZZZ</name>
<dbReference type="GO" id="GO:0005829">
    <property type="term" value="C:cytosol"/>
    <property type="evidence" value="ECO:0007669"/>
    <property type="project" value="TreeGrafter"/>
</dbReference>
<evidence type="ECO:0000313" key="3">
    <source>
        <dbReference type="EMBL" id="GAG03096.1"/>
    </source>
</evidence>
<dbReference type="Gene3D" id="3.20.20.100">
    <property type="entry name" value="NADP-dependent oxidoreductase domain"/>
    <property type="match status" value="1"/>
</dbReference>
<evidence type="ECO:0000256" key="1">
    <source>
        <dbReference type="ARBA" id="ARBA00023002"/>
    </source>
</evidence>
<feature type="domain" description="NADP-dependent oxidoreductase" evidence="2">
    <location>
        <begin position="15"/>
        <end position="162"/>
    </location>
</feature>
<dbReference type="InterPro" id="IPR020471">
    <property type="entry name" value="AKR"/>
</dbReference>
<dbReference type="SUPFAM" id="SSF51430">
    <property type="entry name" value="NAD(P)-linked oxidoreductase"/>
    <property type="match status" value="1"/>
</dbReference>
<dbReference type="PRINTS" id="PR00069">
    <property type="entry name" value="ALDKETRDTASE"/>
</dbReference>
<dbReference type="PANTHER" id="PTHR43364:SF4">
    <property type="entry name" value="NAD(P)-LINKED OXIDOREDUCTASE SUPERFAMILY PROTEIN"/>
    <property type="match status" value="1"/>
</dbReference>
<dbReference type="GO" id="GO:0016491">
    <property type="term" value="F:oxidoreductase activity"/>
    <property type="evidence" value="ECO:0007669"/>
    <property type="project" value="UniProtKB-KW"/>
</dbReference>
<feature type="non-terminal residue" evidence="3">
    <location>
        <position position="172"/>
    </location>
</feature>
<dbReference type="InterPro" id="IPR050523">
    <property type="entry name" value="AKR_Detox_Biosynth"/>
</dbReference>
<dbReference type="PANTHER" id="PTHR43364">
    <property type="entry name" value="NADH-SPECIFIC METHYLGLYOXAL REDUCTASE-RELATED"/>
    <property type="match status" value="1"/>
</dbReference>
<dbReference type="Pfam" id="PF00248">
    <property type="entry name" value="Aldo_ket_red"/>
    <property type="match status" value="1"/>
</dbReference>
<comment type="caution">
    <text evidence="3">The sequence shown here is derived from an EMBL/GenBank/DDBJ whole genome shotgun (WGS) entry which is preliminary data.</text>
</comment>
<dbReference type="InterPro" id="IPR023210">
    <property type="entry name" value="NADP_OxRdtase_dom"/>
</dbReference>
<sequence length="172" mass="19043">MEYRKLGNSGLKVSEIGLGGNNFGWWADEATSISVINHALDMGVTFIDTADMYKAGESEEFVGKAVKDRRSQVIIATKFGSAMGEGPNERGGSRYYIMRAVEASLRRLQTDYIDLYYLHSPDPSTPIEETLRALDDLIRAGKVRYIGCCNIAAWQLCEALWTSKTNGLASFV</sequence>